<comment type="pathway">
    <text evidence="5 14">Cofactor biosynthesis; adenosylcobalamin biosynthesis; adenosylcobalamin from cob(II)yrinate a,c-diamide: step 6/7.</text>
</comment>
<dbReference type="GO" id="GO:0008820">
    <property type="term" value="F:cobinamide phosphate guanylyltransferase activity"/>
    <property type="evidence" value="ECO:0007669"/>
    <property type="project" value="UniProtKB-UniRule"/>
</dbReference>
<keyword evidence="17" id="KW-0548">Nucleotidyltransferase</keyword>
<evidence type="ECO:0000256" key="14">
    <source>
        <dbReference type="PIRNR" id="PIRNR006135"/>
    </source>
</evidence>
<name>A0A3S0KE84_9GAMM</name>
<comment type="caution">
    <text evidence="17">The sequence shown here is derived from an EMBL/GenBank/DDBJ whole genome shotgun (WGS) entry which is preliminary data.</text>
</comment>
<feature type="binding site" evidence="16">
    <location>
        <begin position="52"/>
        <end position="55"/>
    </location>
    <ligand>
        <name>GTP</name>
        <dbReference type="ChEBI" id="CHEBI:37565"/>
    </ligand>
</feature>
<dbReference type="PIRSF" id="PIRSF006135">
    <property type="entry name" value="CobU"/>
    <property type="match status" value="1"/>
</dbReference>
<keyword evidence="11 14" id="KW-0418">Kinase</keyword>
<dbReference type="UniPathway" id="UPA00148">
    <property type="reaction ID" value="UER00236"/>
</dbReference>
<proteinExistence type="inferred from homology"/>
<dbReference type="GO" id="GO:0043752">
    <property type="term" value="F:adenosylcobinamide kinase activity"/>
    <property type="evidence" value="ECO:0007669"/>
    <property type="project" value="UniProtKB-EC"/>
</dbReference>
<evidence type="ECO:0000256" key="7">
    <source>
        <dbReference type="ARBA" id="ARBA00007490"/>
    </source>
</evidence>
<comment type="similarity">
    <text evidence="7 14">Belongs to the CobU/CobP family.</text>
</comment>
<comment type="function">
    <text evidence="4 14">Catalyzes ATP-dependent phosphorylation of adenosylcobinamide and addition of GMP to adenosylcobinamide phosphate.</text>
</comment>
<feature type="binding site" evidence="16">
    <location>
        <begin position="35"/>
        <end position="37"/>
    </location>
    <ligand>
        <name>GTP</name>
        <dbReference type="ChEBI" id="CHEBI:37565"/>
    </ligand>
</feature>
<organism evidence="17 18">
    <name type="scientific">Shewanella atlantica</name>
    <dbReference type="NCBI Taxonomy" id="271099"/>
    <lineage>
        <taxon>Bacteria</taxon>
        <taxon>Pseudomonadati</taxon>
        <taxon>Pseudomonadota</taxon>
        <taxon>Gammaproteobacteria</taxon>
        <taxon>Alteromonadales</taxon>
        <taxon>Shewanellaceae</taxon>
        <taxon>Shewanella</taxon>
    </lineage>
</organism>
<dbReference type="Proteomes" id="UP000282060">
    <property type="component" value="Unassembled WGS sequence"/>
</dbReference>
<evidence type="ECO:0000313" key="17">
    <source>
        <dbReference type="EMBL" id="RTR28577.1"/>
    </source>
</evidence>
<dbReference type="PANTHER" id="PTHR34848">
    <property type="match status" value="1"/>
</dbReference>
<dbReference type="RefSeq" id="WP_126507514.1">
    <property type="nucleotide sequence ID" value="NZ_RXNV01000012.1"/>
</dbReference>
<dbReference type="GO" id="GO:0009236">
    <property type="term" value="P:cobalamin biosynthetic process"/>
    <property type="evidence" value="ECO:0007669"/>
    <property type="project" value="UniProtKB-UniRule"/>
</dbReference>
<evidence type="ECO:0000256" key="1">
    <source>
        <dbReference type="ARBA" id="ARBA00000312"/>
    </source>
</evidence>
<dbReference type="CDD" id="cd00544">
    <property type="entry name" value="CobU"/>
    <property type="match status" value="1"/>
</dbReference>
<sequence length="214" mass="23086">MIHLILGGARSGKTRYATEAAVTLSAQGYECIYIATAQALDEEMSSRIARHRQDRCDDALEWITVETPLLLAESLTQYAAKNRVIIVDCMTLWLTNRLLAHEPMTDSCGEQDKTKVSQVSAGCVGGVDGVDGVNSADSKEISWSEAKAALLNLLPTLAGEIYLVSNEVGCGIVPLGELNRRFVDEAGWLHQDIARLADSVVLVTAGLPMRLKGA</sequence>
<gene>
    <name evidence="17" type="ORF">EKG39_18770</name>
</gene>
<dbReference type="Pfam" id="PF02283">
    <property type="entry name" value="CobU"/>
    <property type="match status" value="1"/>
</dbReference>
<evidence type="ECO:0000256" key="4">
    <source>
        <dbReference type="ARBA" id="ARBA00003889"/>
    </source>
</evidence>
<reference evidence="17 18" key="1">
    <citation type="submission" date="2018-12" db="EMBL/GenBank/DDBJ databases">
        <authorList>
            <person name="Yu L."/>
        </authorList>
    </citation>
    <scope>NUCLEOTIDE SEQUENCE [LARGE SCALE GENOMIC DNA]</scope>
    <source>
        <strain evidence="17 18">HAW-EB5</strain>
    </source>
</reference>
<keyword evidence="18" id="KW-1185">Reference proteome</keyword>
<dbReference type="GO" id="GO:0005524">
    <property type="term" value="F:ATP binding"/>
    <property type="evidence" value="ECO:0007669"/>
    <property type="project" value="UniProtKB-UniRule"/>
</dbReference>
<comment type="catalytic activity">
    <reaction evidence="1 14">
        <text>adenosylcob(III)inamide + ATP = adenosylcob(III)inamide phosphate + ADP + H(+)</text>
        <dbReference type="Rhea" id="RHEA:15769"/>
        <dbReference type="ChEBI" id="CHEBI:2480"/>
        <dbReference type="ChEBI" id="CHEBI:15378"/>
        <dbReference type="ChEBI" id="CHEBI:30616"/>
        <dbReference type="ChEBI" id="CHEBI:58502"/>
        <dbReference type="ChEBI" id="CHEBI:456216"/>
        <dbReference type="EC" id="2.7.1.156"/>
    </reaction>
</comment>
<evidence type="ECO:0000256" key="12">
    <source>
        <dbReference type="ARBA" id="ARBA00022840"/>
    </source>
</evidence>
<dbReference type="SUPFAM" id="SSF52540">
    <property type="entry name" value="P-loop containing nucleoside triphosphate hydrolases"/>
    <property type="match status" value="2"/>
</dbReference>
<evidence type="ECO:0000256" key="8">
    <source>
        <dbReference type="ARBA" id="ARBA00022573"/>
    </source>
</evidence>
<dbReference type="EC" id="2.7.7.62" evidence="14"/>
<evidence type="ECO:0000256" key="3">
    <source>
        <dbReference type="ARBA" id="ARBA00001522"/>
    </source>
</evidence>
<keyword evidence="13 14" id="KW-0342">GTP-binding</keyword>
<evidence type="ECO:0000256" key="2">
    <source>
        <dbReference type="ARBA" id="ARBA00000711"/>
    </source>
</evidence>
<feature type="binding site" evidence="16">
    <location>
        <position position="66"/>
    </location>
    <ligand>
        <name>GTP</name>
        <dbReference type="ChEBI" id="CHEBI:37565"/>
    </ligand>
</feature>
<evidence type="ECO:0000256" key="9">
    <source>
        <dbReference type="ARBA" id="ARBA00022679"/>
    </source>
</evidence>
<dbReference type="GO" id="GO:0005525">
    <property type="term" value="F:GTP binding"/>
    <property type="evidence" value="ECO:0007669"/>
    <property type="project" value="UniProtKB-UniRule"/>
</dbReference>
<feature type="binding site" evidence="16">
    <location>
        <position position="88"/>
    </location>
    <ligand>
        <name>GTP</name>
        <dbReference type="ChEBI" id="CHEBI:37565"/>
    </ligand>
</feature>
<dbReference type="Gene3D" id="3.40.50.300">
    <property type="entry name" value="P-loop containing nucleotide triphosphate hydrolases"/>
    <property type="match status" value="1"/>
</dbReference>
<evidence type="ECO:0000256" key="15">
    <source>
        <dbReference type="PIRSR" id="PIRSR006135-1"/>
    </source>
</evidence>
<dbReference type="AlphaFoldDB" id="A0A3S0KE84"/>
<evidence type="ECO:0000256" key="13">
    <source>
        <dbReference type="ARBA" id="ARBA00023134"/>
    </source>
</evidence>
<protein>
    <recommendedName>
        <fullName evidence="14">Bifunctional adenosylcobalamin biosynthesis protein</fullName>
        <ecNumber evidence="14">2.7.1.156</ecNumber>
        <ecNumber evidence="14">2.7.7.62</ecNumber>
    </recommendedName>
</protein>
<dbReference type="InterPro" id="IPR003203">
    <property type="entry name" value="CobU/CobP"/>
</dbReference>
<evidence type="ECO:0000256" key="11">
    <source>
        <dbReference type="ARBA" id="ARBA00022777"/>
    </source>
</evidence>
<dbReference type="PANTHER" id="PTHR34848:SF1">
    <property type="entry name" value="BIFUNCTIONAL ADENOSYLCOBALAMIN BIOSYNTHESIS PROTEIN COBU"/>
    <property type="match status" value="1"/>
</dbReference>
<evidence type="ECO:0000313" key="18">
    <source>
        <dbReference type="Proteomes" id="UP000282060"/>
    </source>
</evidence>
<evidence type="ECO:0000256" key="10">
    <source>
        <dbReference type="ARBA" id="ARBA00022741"/>
    </source>
</evidence>
<keyword evidence="9 14" id="KW-0808">Transferase</keyword>
<evidence type="ECO:0000256" key="6">
    <source>
        <dbReference type="ARBA" id="ARBA00005159"/>
    </source>
</evidence>
<accession>A0A3S0KE84</accession>
<comment type="catalytic activity">
    <reaction evidence="3">
        <text>adenosylcob(III)inamide + GTP = adenosylcob(III)inamide phosphate + GDP + H(+)</text>
        <dbReference type="Rhea" id="RHEA:15765"/>
        <dbReference type="ChEBI" id="CHEBI:2480"/>
        <dbReference type="ChEBI" id="CHEBI:15378"/>
        <dbReference type="ChEBI" id="CHEBI:37565"/>
        <dbReference type="ChEBI" id="CHEBI:58189"/>
        <dbReference type="ChEBI" id="CHEBI:58502"/>
        <dbReference type="EC" id="2.7.1.156"/>
    </reaction>
</comment>
<dbReference type="InterPro" id="IPR027417">
    <property type="entry name" value="P-loop_NTPase"/>
</dbReference>
<evidence type="ECO:0000256" key="16">
    <source>
        <dbReference type="PIRSR" id="PIRSR006135-2"/>
    </source>
</evidence>
<evidence type="ECO:0000256" key="5">
    <source>
        <dbReference type="ARBA" id="ARBA00004692"/>
    </source>
</evidence>
<comment type="pathway">
    <text evidence="6 14">Cofactor biosynthesis; adenosylcobalamin biosynthesis; adenosylcobalamin from cob(II)yrinate a,c-diamide: step 5/7.</text>
</comment>
<dbReference type="EC" id="2.7.1.156" evidence="14"/>
<feature type="active site" description="GMP-histidine intermediate" evidence="15">
    <location>
        <position position="51"/>
    </location>
</feature>
<dbReference type="EMBL" id="RXNV01000012">
    <property type="protein sequence ID" value="RTR28577.1"/>
    <property type="molecule type" value="Genomic_DNA"/>
</dbReference>
<keyword evidence="12 14" id="KW-0067">ATP-binding</keyword>
<dbReference type="OrthoDB" id="9788370at2"/>
<keyword evidence="10 14" id="KW-0547">Nucleotide-binding</keyword>
<comment type="catalytic activity">
    <reaction evidence="2 14">
        <text>adenosylcob(III)inamide phosphate + GTP + H(+) = adenosylcob(III)inamide-GDP + diphosphate</text>
        <dbReference type="Rhea" id="RHEA:22712"/>
        <dbReference type="ChEBI" id="CHEBI:15378"/>
        <dbReference type="ChEBI" id="CHEBI:33019"/>
        <dbReference type="ChEBI" id="CHEBI:37565"/>
        <dbReference type="ChEBI" id="CHEBI:58502"/>
        <dbReference type="ChEBI" id="CHEBI:60487"/>
        <dbReference type="EC" id="2.7.7.62"/>
    </reaction>
</comment>
<dbReference type="NCBIfam" id="NF004469">
    <property type="entry name" value="PRK05800.1"/>
    <property type="match status" value="1"/>
</dbReference>
<keyword evidence="8 14" id="KW-0169">Cobalamin biosynthesis</keyword>